<keyword evidence="1" id="KW-1133">Transmembrane helix</keyword>
<evidence type="ECO:0000313" key="2">
    <source>
        <dbReference type="EMBL" id="MFB9052342.1"/>
    </source>
</evidence>
<comment type="caution">
    <text evidence="2">The sequence shown here is derived from an EMBL/GenBank/DDBJ whole genome shotgun (WGS) entry which is preliminary data.</text>
</comment>
<proteinExistence type="predicted"/>
<accession>A0ABV5EYT0</accession>
<protein>
    <submittedName>
        <fullName evidence="2">Uncharacterized protein</fullName>
    </submittedName>
</protein>
<gene>
    <name evidence="2" type="ORF">ACFFVB_04550</name>
</gene>
<dbReference type="RefSeq" id="WP_382381530.1">
    <property type="nucleotide sequence ID" value="NZ_JBHMEZ010000003.1"/>
</dbReference>
<name>A0ABV5EYT0_9FLAO</name>
<dbReference type="Proteomes" id="UP001589605">
    <property type="component" value="Unassembled WGS sequence"/>
</dbReference>
<feature type="transmembrane region" description="Helical" evidence="1">
    <location>
        <begin position="20"/>
        <end position="43"/>
    </location>
</feature>
<reference evidence="2 3" key="1">
    <citation type="submission" date="2024-09" db="EMBL/GenBank/DDBJ databases">
        <authorList>
            <person name="Sun Q."/>
            <person name="Mori K."/>
        </authorList>
    </citation>
    <scope>NUCLEOTIDE SEQUENCE [LARGE SCALE GENOMIC DNA]</scope>
    <source>
        <strain evidence="2 3">CECT 8286</strain>
    </source>
</reference>
<evidence type="ECO:0000313" key="3">
    <source>
        <dbReference type="Proteomes" id="UP001589605"/>
    </source>
</evidence>
<organism evidence="2 3">
    <name type="scientific">Formosa undariae</name>
    <dbReference type="NCBI Taxonomy" id="1325436"/>
    <lineage>
        <taxon>Bacteria</taxon>
        <taxon>Pseudomonadati</taxon>
        <taxon>Bacteroidota</taxon>
        <taxon>Flavobacteriia</taxon>
        <taxon>Flavobacteriales</taxon>
        <taxon>Flavobacteriaceae</taxon>
        <taxon>Formosa</taxon>
    </lineage>
</organism>
<keyword evidence="1" id="KW-0472">Membrane</keyword>
<dbReference type="EMBL" id="JBHMEZ010000003">
    <property type="protein sequence ID" value="MFB9052342.1"/>
    <property type="molecule type" value="Genomic_DNA"/>
</dbReference>
<keyword evidence="3" id="KW-1185">Reference proteome</keyword>
<evidence type="ECO:0000256" key="1">
    <source>
        <dbReference type="SAM" id="Phobius"/>
    </source>
</evidence>
<sequence length="83" mass="9415">MSFSAFHTSLFSGNLGLMVIEQGIVIGLSITVGIFILLLLFGLRTTYKLKAESKRLEKSNLEDIDDKKKKYKDFTEGHLYNNN</sequence>
<keyword evidence="1" id="KW-0812">Transmembrane</keyword>